<dbReference type="Proteomes" id="UP000327013">
    <property type="component" value="Chromosome 4"/>
</dbReference>
<dbReference type="InterPro" id="IPR036396">
    <property type="entry name" value="Cyt_P450_sf"/>
</dbReference>
<evidence type="ECO:0008006" key="14">
    <source>
        <dbReference type="Google" id="ProtNLM"/>
    </source>
</evidence>
<proteinExistence type="inferred from homology"/>
<protein>
    <recommendedName>
        <fullName evidence="14">Cytochrome P450</fullName>
    </recommendedName>
</protein>
<gene>
    <name evidence="12" type="ORF">FH972_011039</name>
</gene>
<dbReference type="OrthoDB" id="1055148at2759"/>
<dbReference type="InterPro" id="IPR052306">
    <property type="entry name" value="CYP450_71D"/>
</dbReference>
<evidence type="ECO:0000256" key="8">
    <source>
        <dbReference type="ARBA" id="ARBA00023002"/>
    </source>
</evidence>
<name>A0A660KW76_9ROSI</name>
<keyword evidence="8" id="KW-0560">Oxidoreductase</keyword>
<evidence type="ECO:0000256" key="5">
    <source>
        <dbReference type="ARBA" id="ARBA00022692"/>
    </source>
</evidence>
<keyword evidence="6" id="KW-0479">Metal-binding</keyword>
<dbReference type="AlphaFoldDB" id="A0A660KW76"/>
<comment type="cofactor">
    <cofactor evidence="1">
        <name>heme</name>
        <dbReference type="ChEBI" id="CHEBI:30413"/>
    </cofactor>
</comment>
<dbReference type="InterPro" id="IPR001128">
    <property type="entry name" value="Cyt_P450"/>
</dbReference>
<evidence type="ECO:0000313" key="12">
    <source>
        <dbReference type="EMBL" id="KAE8038539.1"/>
    </source>
</evidence>
<comment type="subcellular location">
    <subcellularLocation>
        <location evidence="2">Membrane</location>
        <topology evidence="2">Single-pass membrane protein</topology>
    </subcellularLocation>
</comment>
<dbReference type="Pfam" id="PF00067">
    <property type="entry name" value="p450"/>
    <property type="match status" value="1"/>
</dbReference>
<dbReference type="PANTHER" id="PTHR47953:SF19">
    <property type="entry name" value="OS06G0641600 PROTEIN"/>
    <property type="match status" value="1"/>
</dbReference>
<keyword evidence="7" id="KW-1133">Transmembrane helix</keyword>
<comment type="similarity">
    <text evidence="3">Belongs to the cytochrome P450 family.</text>
</comment>
<dbReference type="PANTHER" id="PTHR47953">
    <property type="entry name" value="OS08G0105600 PROTEIN"/>
    <property type="match status" value="1"/>
</dbReference>
<dbReference type="GO" id="GO:0016705">
    <property type="term" value="F:oxidoreductase activity, acting on paired donors, with incorporation or reduction of molecular oxygen"/>
    <property type="evidence" value="ECO:0007669"/>
    <property type="project" value="InterPro"/>
</dbReference>
<reference evidence="12 13" key="1">
    <citation type="submission" date="2019-06" db="EMBL/GenBank/DDBJ databases">
        <title>A chromosomal-level reference genome of Carpinus fangiana (Coryloideae, Betulaceae).</title>
        <authorList>
            <person name="Yang X."/>
            <person name="Wang Z."/>
            <person name="Zhang L."/>
            <person name="Hao G."/>
            <person name="Liu J."/>
            <person name="Yang Y."/>
        </authorList>
    </citation>
    <scope>NUCLEOTIDE SEQUENCE [LARGE SCALE GENOMIC DNA]</scope>
    <source>
        <strain evidence="12">Cfa_2016G</strain>
        <tissue evidence="12">Leaf</tissue>
    </source>
</reference>
<dbReference type="GO" id="GO:0016020">
    <property type="term" value="C:membrane"/>
    <property type="evidence" value="ECO:0007669"/>
    <property type="project" value="UniProtKB-SubCell"/>
</dbReference>
<evidence type="ECO:0000256" key="3">
    <source>
        <dbReference type="ARBA" id="ARBA00010617"/>
    </source>
</evidence>
<evidence type="ECO:0000256" key="2">
    <source>
        <dbReference type="ARBA" id="ARBA00004167"/>
    </source>
</evidence>
<organism evidence="12 13">
    <name type="scientific">Carpinus fangiana</name>
    <dbReference type="NCBI Taxonomy" id="176857"/>
    <lineage>
        <taxon>Eukaryota</taxon>
        <taxon>Viridiplantae</taxon>
        <taxon>Streptophyta</taxon>
        <taxon>Embryophyta</taxon>
        <taxon>Tracheophyta</taxon>
        <taxon>Spermatophyta</taxon>
        <taxon>Magnoliopsida</taxon>
        <taxon>eudicotyledons</taxon>
        <taxon>Gunneridae</taxon>
        <taxon>Pentapetalae</taxon>
        <taxon>rosids</taxon>
        <taxon>fabids</taxon>
        <taxon>Fagales</taxon>
        <taxon>Betulaceae</taxon>
        <taxon>Carpinus</taxon>
    </lineage>
</organism>
<keyword evidence="5" id="KW-0812">Transmembrane</keyword>
<dbReference type="GO" id="GO:0004497">
    <property type="term" value="F:monooxygenase activity"/>
    <property type="evidence" value="ECO:0007669"/>
    <property type="project" value="UniProtKB-KW"/>
</dbReference>
<evidence type="ECO:0000256" key="10">
    <source>
        <dbReference type="ARBA" id="ARBA00023033"/>
    </source>
</evidence>
<evidence type="ECO:0000256" key="11">
    <source>
        <dbReference type="ARBA" id="ARBA00023136"/>
    </source>
</evidence>
<evidence type="ECO:0000313" key="13">
    <source>
        <dbReference type="Proteomes" id="UP000327013"/>
    </source>
</evidence>
<keyword evidence="9" id="KW-0408">Iron</keyword>
<keyword evidence="13" id="KW-1185">Reference proteome</keyword>
<accession>A0A660KW76</accession>
<keyword evidence="4" id="KW-0349">Heme</keyword>
<sequence length="114" mass="13133">MSNVKTVKNPRAMDKAKAEVRRVFEWKRNIAETNIEKLDHLKLVVKETLRLHPSGALIPRESKEKCELNGYMIPNTTKVVINVGAIGRDPEYWIDADCIRPERFHISCIDFKGT</sequence>
<dbReference type="GO" id="GO:0020037">
    <property type="term" value="F:heme binding"/>
    <property type="evidence" value="ECO:0007669"/>
    <property type="project" value="InterPro"/>
</dbReference>
<keyword evidence="11" id="KW-0472">Membrane</keyword>
<dbReference type="Gene3D" id="1.10.630.10">
    <property type="entry name" value="Cytochrome P450"/>
    <property type="match status" value="1"/>
</dbReference>
<evidence type="ECO:0000256" key="9">
    <source>
        <dbReference type="ARBA" id="ARBA00023004"/>
    </source>
</evidence>
<dbReference type="EMBL" id="CM017324">
    <property type="protein sequence ID" value="KAE8038539.1"/>
    <property type="molecule type" value="Genomic_DNA"/>
</dbReference>
<evidence type="ECO:0000256" key="4">
    <source>
        <dbReference type="ARBA" id="ARBA00022617"/>
    </source>
</evidence>
<evidence type="ECO:0000256" key="7">
    <source>
        <dbReference type="ARBA" id="ARBA00022989"/>
    </source>
</evidence>
<evidence type="ECO:0000256" key="6">
    <source>
        <dbReference type="ARBA" id="ARBA00022723"/>
    </source>
</evidence>
<dbReference type="SUPFAM" id="SSF48264">
    <property type="entry name" value="Cytochrome P450"/>
    <property type="match status" value="1"/>
</dbReference>
<keyword evidence="10" id="KW-0503">Monooxygenase</keyword>
<evidence type="ECO:0000256" key="1">
    <source>
        <dbReference type="ARBA" id="ARBA00001971"/>
    </source>
</evidence>
<dbReference type="GO" id="GO:0005506">
    <property type="term" value="F:iron ion binding"/>
    <property type="evidence" value="ECO:0007669"/>
    <property type="project" value="InterPro"/>
</dbReference>